<accession>A0ABW8C2H3</accession>
<gene>
    <name evidence="2" type="ORF">ACIGXA_08875</name>
</gene>
<dbReference type="Gene3D" id="3.30.40.250">
    <property type="match status" value="1"/>
</dbReference>
<dbReference type="PANTHER" id="PTHR37809">
    <property type="entry name" value="RIBOSOMAL PROTEIN S12 METHYLTHIOTRANSFERASE ACCESSORY FACTOR YCAO"/>
    <property type="match status" value="1"/>
</dbReference>
<dbReference type="Pfam" id="PF21084">
    <property type="entry name" value="WHD_DUF4423_like"/>
    <property type="match status" value="1"/>
</dbReference>
<dbReference type="EMBL" id="JBITYG010000002">
    <property type="protein sequence ID" value="MFI9100628.1"/>
    <property type="molecule type" value="Genomic_DNA"/>
</dbReference>
<dbReference type="PROSITE" id="PS51664">
    <property type="entry name" value="YCAO"/>
    <property type="match status" value="1"/>
</dbReference>
<dbReference type="InterPro" id="IPR049274">
    <property type="entry name" value="LynD/TruD_wHTH-like"/>
</dbReference>
<dbReference type="Proteomes" id="UP001614394">
    <property type="component" value="Unassembled WGS sequence"/>
</dbReference>
<protein>
    <submittedName>
        <fullName evidence="2">TOMM leader peptide-binding protein</fullName>
    </submittedName>
</protein>
<dbReference type="NCBIfam" id="TIGR03882">
    <property type="entry name" value="cyclo_dehyd_2"/>
    <property type="match status" value="1"/>
</dbReference>
<evidence type="ECO:0000313" key="3">
    <source>
        <dbReference type="Proteomes" id="UP001614394"/>
    </source>
</evidence>
<dbReference type="NCBIfam" id="TIGR00702">
    <property type="entry name" value="YcaO-type kinase domain"/>
    <property type="match status" value="1"/>
</dbReference>
<dbReference type="RefSeq" id="WP_399646029.1">
    <property type="nucleotide sequence ID" value="NZ_JBITYG010000002.1"/>
</dbReference>
<organism evidence="2 3">
    <name type="scientific">Streptomyces fildesensis</name>
    <dbReference type="NCBI Taxonomy" id="375757"/>
    <lineage>
        <taxon>Bacteria</taxon>
        <taxon>Bacillati</taxon>
        <taxon>Actinomycetota</taxon>
        <taxon>Actinomycetes</taxon>
        <taxon>Kitasatosporales</taxon>
        <taxon>Streptomycetaceae</taxon>
        <taxon>Streptomyces</taxon>
    </lineage>
</organism>
<evidence type="ECO:0000313" key="2">
    <source>
        <dbReference type="EMBL" id="MFI9100628.1"/>
    </source>
</evidence>
<dbReference type="NCBIfam" id="TIGR03604">
    <property type="entry name" value="TOMM_cyclo_SagD"/>
    <property type="match status" value="1"/>
</dbReference>
<name>A0ABW8C2H3_9ACTN</name>
<dbReference type="InterPro" id="IPR022291">
    <property type="entry name" value="Bacteriocin_synth_cyclodeHase"/>
</dbReference>
<dbReference type="InterPro" id="IPR003776">
    <property type="entry name" value="YcaO-like_dom"/>
</dbReference>
<dbReference type="Gene3D" id="3.40.50.720">
    <property type="entry name" value="NAD(P)-binding Rossmann-like Domain"/>
    <property type="match status" value="1"/>
</dbReference>
<dbReference type="Gene3D" id="3.30.160.660">
    <property type="match status" value="1"/>
</dbReference>
<sequence>MTSTRPTPGIGFKRHYTPYVVDGEAVYLVSERGVCVVNGSLAERLAPLLDGTRSAHEIGAELAPAVPADRVTTALDQLVAGGWAAASDPATDPAAAGFFEMAGRDGDTAVAALRDARVRVEVYGKVAPEPFVAALLAAGAAHVALAPADASPADIEGTDLVVALTDDYLNPGLAGRNAAALVSGTPWMLARPVGSIVWAGPVFVPDTPVSAGTPDGAPGTGTGCWECLAHRLSANRQSLSYLQHRLGRDQPVPTVGAHLAPTAALGVQLAALEAAKWAAGVRPEKAQVLTFDTVLAEAERHELVRRPQCPSCGDAATMERRQLAPVRFESRAKAFTADGGHRSASPEDMLLKYRPQLSPVTGVVTTLVPAERTPGGLRVYVAGQNLARQVGDLRQLRTGLRSISCGKGRTDSQARASAMGEAMERYSGVFQGDEARRTASYEQLGEQAVHPSTSLLFSDRQFGERELWNAKKSMFNTVPERFRDDAVIEWSPAWSLTSERTRWLPTMSLYYGYRHNGPFFAMGDSNGAAAGTSFEDATLQGFLELVERDAVALWWYNRVQRPAVDLDSFGDPYIDRMREVYAGLNREMWALDLTADFGIPVVGAFSRRTDKPAEDILIAFGAHLDPHIALTRALTEMNQFLSPVADAGPGETTYSGADHEQKAWWKSATLANQPYLRPLEGHAPAAAGRWDPLAADDLRTDLETVQRLVADHGMEMLVLDQTRPDVGLPVAKVIVPGMRHFWARFAPGRLYDVPVRLGWKAAPTAEADLNPTAIFI</sequence>
<dbReference type="Pfam" id="PF02624">
    <property type="entry name" value="YcaO"/>
    <property type="match status" value="1"/>
</dbReference>
<dbReference type="Gene3D" id="3.30.1330.230">
    <property type="match status" value="2"/>
</dbReference>
<proteinExistence type="predicted"/>
<feature type="domain" description="YcaO" evidence="1">
    <location>
        <begin position="406"/>
        <end position="776"/>
    </location>
</feature>
<evidence type="ECO:0000259" key="1">
    <source>
        <dbReference type="PROSITE" id="PS51664"/>
    </source>
</evidence>
<keyword evidence="3" id="KW-1185">Reference proteome</keyword>
<comment type="caution">
    <text evidence="2">The sequence shown here is derived from an EMBL/GenBank/DDBJ whole genome shotgun (WGS) entry which is preliminary data.</text>
</comment>
<dbReference type="InterPro" id="IPR027624">
    <property type="entry name" value="TOMM_cyclo_SagD"/>
</dbReference>
<dbReference type="PANTHER" id="PTHR37809:SF1">
    <property type="entry name" value="RIBOSOMAL PROTEIN S12 METHYLTHIOTRANSFERASE ACCESSORY FACTOR YCAO"/>
    <property type="match status" value="1"/>
</dbReference>
<dbReference type="Gene3D" id="3.90.930.60">
    <property type="match status" value="1"/>
</dbReference>
<reference evidence="2 3" key="1">
    <citation type="submission" date="2024-10" db="EMBL/GenBank/DDBJ databases">
        <title>The Natural Products Discovery Center: Release of the First 8490 Sequenced Strains for Exploring Actinobacteria Biosynthetic Diversity.</title>
        <authorList>
            <person name="Kalkreuter E."/>
            <person name="Kautsar S.A."/>
            <person name="Yang D."/>
            <person name="Bader C.D."/>
            <person name="Teijaro C.N."/>
            <person name="Fluegel L."/>
            <person name="Davis C.M."/>
            <person name="Simpson J.R."/>
            <person name="Lauterbach L."/>
            <person name="Steele A.D."/>
            <person name="Gui C."/>
            <person name="Meng S."/>
            <person name="Li G."/>
            <person name="Viehrig K."/>
            <person name="Ye F."/>
            <person name="Su P."/>
            <person name="Kiefer A.F."/>
            <person name="Nichols A."/>
            <person name="Cepeda A.J."/>
            <person name="Yan W."/>
            <person name="Fan B."/>
            <person name="Jiang Y."/>
            <person name="Adhikari A."/>
            <person name="Zheng C.-J."/>
            <person name="Schuster L."/>
            <person name="Cowan T.M."/>
            <person name="Smanski M.J."/>
            <person name="Chevrette M.G."/>
            <person name="De Carvalho L.P.S."/>
            <person name="Shen B."/>
        </authorList>
    </citation>
    <scope>NUCLEOTIDE SEQUENCE [LARGE SCALE GENOMIC DNA]</scope>
    <source>
        <strain evidence="2 3">NPDC053399</strain>
    </source>
</reference>